<keyword evidence="3" id="KW-1185">Reference proteome</keyword>
<sequence>MTNIIENNMPAEILRPFLCIALGGNSFLLPFIDDYYKKNQWEYYEAYQKSSFKNNPLFSMYTTKSEEKIRQVAGMLEWSEQKQQFGVLDQLIKKGYKFVYQYIQRHKYIDFEHFMRSYAKRQKKNTVKEIGLLYHNIVLWYLCVRENKPFNQENVAWKSFQEVLNTSINEVEIQKTLFSEKIRDQHRTEIDDFYKEYHIQKNHLFDSLGLLLEALISSGLRKIHETHPDCEPIEAENRVFQESPAKYIGAIGGWLKTLNIHEMDATEQVSITKEDLDTIFLEILYAKKYNHLTKEEEALFFITCLYLKALGSLYHETKQLYLDQSKQDYYFEMKAKETFILEKETKLLQREKEFQLQNERNEKEIEGLTQELRAAQAKIRQLEQQLNETEDYSKEVHSLRHYVFYEEQSDQPFNSTTSMETMQHFIQTKKILIFGGHPVWQQKLRLSFPTIELIDVTEVNRDISKIQRADVVFINTKVFSHAFYKKVMKEVSRSDTPMYYLNGHNNMEKTIVEIYAWLTE</sequence>
<evidence type="ECO:0000313" key="2">
    <source>
        <dbReference type="EMBL" id="SEN05841.1"/>
    </source>
</evidence>
<dbReference type="RefSeq" id="WP_090746152.1">
    <property type="nucleotide sequence ID" value="NZ_FOBW01000008.1"/>
</dbReference>
<gene>
    <name evidence="2" type="ORF">SAMN05192533_108192</name>
</gene>
<organism evidence="2 3">
    <name type="scientific">Mesobacillus persicus</name>
    <dbReference type="NCBI Taxonomy" id="930146"/>
    <lineage>
        <taxon>Bacteria</taxon>
        <taxon>Bacillati</taxon>
        <taxon>Bacillota</taxon>
        <taxon>Bacilli</taxon>
        <taxon>Bacillales</taxon>
        <taxon>Bacillaceae</taxon>
        <taxon>Mesobacillus</taxon>
    </lineage>
</organism>
<dbReference type="EMBL" id="FOBW01000008">
    <property type="protein sequence ID" value="SEN05841.1"/>
    <property type="molecule type" value="Genomic_DNA"/>
</dbReference>
<dbReference type="OrthoDB" id="1625520at2"/>
<reference evidence="3" key="1">
    <citation type="submission" date="2016-10" db="EMBL/GenBank/DDBJ databases">
        <authorList>
            <person name="Varghese N."/>
            <person name="Submissions S."/>
        </authorList>
    </citation>
    <scope>NUCLEOTIDE SEQUENCE [LARGE SCALE GENOMIC DNA]</scope>
    <source>
        <strain evidence="3">B48,IBRC-M 10115,DSM 25386,CECT 8001</strain>
    </source>
</reference>
<dbReference type="Proteomes" id="UP000198553">
    <property type="component" value="Unassembled WGS sequence"/>
</dbReference>
<accession>A0A1H8DES9</accession>
<dbReference type="AlphaFoldDB" id="A0A1H8DES9"/>
<feature type="coiled-coil region" evidence="1">
    <location>
        <begin position="351"/>
        <end position="395"/>
    </location>
</feature>
<keyword evidence="1" id="KW-0175">Coiled coil</keyword>
<name>A0A1H8DES9_9BACI</name>
<evidence type="ECO:0000256" key="1">
    <source>
        <dbReference type="SAM" id="Coils"/>
    </source>
</evidence>
<evidence type="ECO:0000313" key="3">
    <source>
        <dbReference type="Proteomes" id="UP000198553"/>
    </source>
</evidence>
<evidence type="ECO:0008006" key="4">
    <source>
        <dbReference type="Google" id="ProtNLM"/>
    </source>
</evidence>
<protein>
    <recommendedName>
        <fullName evidence="4">DUF2325 domain-containing protein</fullName>
    </recommendedName>
</protein>
<proteinExistence type="predicted"/>